<evidence type="ECO:0000256" key="2">
    <source>
        <dbReference type="SAM" id="SignalP"/>
    </source>
</evidence>
<accession>A0A9D1NY90</accession>
<dbReference type="InterPro" id="IPR009343">
    <property type="entry name" value="DUF1002"/>
</dbReference>
<name>A0A9D1NY90_9FIRM</name>
<evidence type="ECO:0000256" key="1">
    <source>
        <dbReference type="SAM" id="MobiDB-lite"/>
    </source>
</evidence>
<evidence type="ECO:0000313" key="3">
    <source>
        <dbReference type="EMBL" id="HIV22822.1"/>
    </source>
</evidence>
<dbReference type="Pfam" id="PF06207">
    <property type="entry name" value="DUF1002"/>
    <property type="match status" value="1"/>
</dbReference>
<sequence length="707" mass="73768">MKKKLLSGFLAGCLCLTLCLPFTAYADGQKVVTLGADLTEDQKTAVLKYFGVLGQNIKTLTITNQDERNHLGSYVPIEQIGTRTYSCALVNPTASGGIQVKTANLSWVTSNMIATTLSTSGVVNCDVLAASPFEVSGTGALTGIIMAYETASGNTLDPVKKELATQELITTGNIANEVGQEQATSIVNEIKIEVIQGQVVEPEKVEEIVDKVVAEKEQEVEVSLSDEDRDMLKDLMTQIADQQYDYDEMKDTLERVEENVESIDQNVDAINDKVDDLTQTEAAQTEAPAESESETEPETIDPDSILMNTDDSALGEGVTIDATAPEAVPETQPATETEPDAGFEITTSDSYSDSETSGETSPSTETAETVPATDVPASETPGADDGYVDIMGGETAATDVPATETPASETPAAADGYVDIMGGETAVTDVPATEAPVSETPAADDGYVDIMGGETAYTETTEGAAEGETAAPAALTLGNYTFVPAASALNGEMGTNAAAGTSQVEILFADDNIVPVSGTLTVSDDMGNVYASVDLSNTAQVSRDVISETDRTNYCSGWTVNTGTSLLVNLGTALPASGSYTATVSAVVAQTADPSMLEGLPTAQVEMAHPFATDAYGVSVPVTDLQSTVAGSTLAGTVYFDANTGMASAAVSAYDQAMVSFDVTSFTPDAPAFNVTCLQPGTTQFTVDFYDANGTYLASTVYELTIR</sequence>
<dbReference type="AlphaFoldDB" id="A0A9D1NY90"/>
<evidence type="ECO:0000313" key="4">
    <source>
        <dbReference type="Proteomes" id="UP000886889"/>
    </source>
</evidence>
<feature type="compositionally biased region" description="Low complexity" evidence="1">
    <location>
        <begin position="279"/>
        <end position="288"/>
    </location>
</feature>
<feature type="compositionally biased region" description="Low complexity" evidence="1">
    <location>
        <begin position="346"/>
        <end position="369"/>
    </location>
</feature>
<feature type="chain" id="PRO_5038846530" evidence="2">
    <location>
        <begin position="27"/>
        <end position="707"/>
    </location>
</feature>
<protein>
    <submittedName>
        <fullName evidence="3">DUF1002 domain-containing protein</fullName>
    </submittedName>
</protein>
<proteinExistence type="predicted"/>
<dbReference type="Proteomes" id="UP000886889">
    <property type="component" value="Unassembled WGS sequence"/>
</dbReference>
<feature type="region of interest" description="Disordered" evidence="1">
    <location>
        <begin position="323"/>
        <end position="390"/>
    </location>
</feature>
<gene>
    <name evidence="3" type="ORF">IAC80_02660</name>
</gene>
<feature type="signal peptide" evidence="2">
    <location>
        <begin position="1"/>
        <end position="26"/>
    </location>
</feature>
<feature type="region of interest" description="Disordered" evidence="1">
    <location>
        <begin position="278"/>
        <end position="310"/>
    </location>
</feature>
<keyword evidence="2" id="KW-0732">Signal</keyword>
<comment type="caution">
    <text evidence="3">The sequence shown here is derived from an EMBL/GenBank/DDBJ whole genome shotgun (WGS) entry which is preliminary data.</text>
</comment>
<feature type="compositionally biased region" description="Acidic residues" evidence="1">
    <location>
        <begin position="289"/>
        <end position="301"/>
    </location>
</feature>
<reference evidence="3" key="2">
    <citation type="journal article" date="2021" name="PeerJ">
        <title>Extensive microbial diversity within the chicken gut microbiome revealed by metagenomics and culture.</title>
        <authorList>
            <person name="Gilroy R."/>
            <person name="Ravi A."/>
            <person name="Getino M."/>
            <person name="Pursley I."/>
            <person name="Horton D.L."/>
            <person name="Alikhan N.F."/>
            <person name="Baker D."/>
            <person name="Gharbi K."/>
            <person name="Hall N."/>
            <person name="Watson M."/>
            <person name="Adriaenssens E.M."/>
            <person name="Foster-Nyarko E."/>
            <person name="Jarju S."/>
            <person name="Secka A."/>
            <person name="Antonio M."/>
            <person name="Oren A."/>
            <person name="Chaudhuri R.R."/>
            <person name="La Ragione R."/>
            <person name="Hildebrand F."/>
            <person name="Pallen M.J."/>
        </authorList>
    </citation>
    <scope>NUCLEOTIDE SEQUENCE</scope>
    <source>
        <strain evidence="3">ChiBcec6-7307</strain>
    </source>
</reference>
<dbReference type="EMBL" id="DVOS01000029">
    <property type="protein sequence ID" value="HIV22822.1"/>
    <property type="molecule type" value="Genomic_DNA"/>
</dbReference>
<organism evidence="3 4">
    <name type="scientific">Candidatus Merdiplasma excrementigallinarum</name>
    <dbReference type="NCBI Taxonomy" id="2840864"/>
    <lineage>
        <taxon>Bacteria</taxon>
        <taxon>Bacillati</taxon>
        <taxon>Bacillota</taxon>
        <taxon>Clostridia</taxon>
        <taxon>Lachnospirales</taxon>
        <taxon>Lachnospiraceae</taxon>
        <taxon>Lachnospiraceae incertae sedis</taxon>
        <taxon>Candidatus Merdiplasma</taxon>
    </lineage>
</organism>
<reference evidence="3" key="1">
    <citation type="submission" date="2020-10" db="EMBL/GenBank/DDBJ databases">
        <authorList>
            <person name="Gilroy R."/>
        </authorList>
    </citation>
    <scope>NUCLEOTIDE SEQUENCE</scope>
    <source>
        <strain evidence="3">ChiBcec6-7307</strain>
    </source>
</reference>